<protein>
    <submittedName>
        <fullName evidence="6">AraC-like DNA-binding protein</fullName>
    </submittedName>
</protein>
<dbReference type="SMART" id="SM00342">
    <property type="entry name" value="HTH_ARAC"/>
    <property type="match status" value="1"/>
</dbReference>
<dbReference type="GO" id="GO:0003700">
    <property type="term" value="F:DNA-binding transcription factor activity"/>
    <property type="evidence" value="ECO:0007669"/>
    <property type="project" value="InterPro"/>
</dbReference>
<accession>A0A7W6Q576</accession>
<sequence>MGTNMISIPLPMLASLLCAVIAPLMLRLDPGRRAASIFFALLFADFAVQSLLVGLRFGYGVERFIPLQRVLPLSVGPILYLGFAALAQPPKEFRKSMILHLGIAAVTALVLLVMIRYFREVDVFIALSYIIYAVLLIRLARRGPDHLIFARLDIAANAVRWAWGAAGLLVALLTLDTTIALNFALGGGQQAPALVTMGSALLIAVLLVILASVPVLVAGQKSSAGRPAPQAEDEDQKLEASAREMLNRSQIYLDPDLTVQRIARRLSVPESNLSSAINNSQGMNVSQYVNGFRLNHAARLLRETDASVSKVMTQAGFLTRSNFYREFQRVYGQSPAGYRTQNAGPDAFSQKR</sequence>
<evidence type="ECO:0000256" key="4">
    <source>
        <dbReference type="SAM" id="Phobius"/>
    </source>
</evidence>
<feature type="domain" description="HTH araC/xylS-type" evidence="5">
    <location>
        <begin position="236"/>
        <end position="341"/>
    </location>
</feature>
<gene>
    <name evidence="6" type="ORF">GGR93_001303</name>
</gene>
<evidence type="ECO:0000256" key="3">
    <source>
        <dbReference type="ARBA" id="ARBA00023163"/>
    </source>
</evidence>
<feature type="transmembrane region" description="Helical" evidence="4">
    <location>
        <begin position="98"/>
        <end position="117"/>
    </location>
</feature>
<keyword evidence="7" id="KW-1185">Reference proteome</keyword>
<feature type="transmembrane region" description="Helical" evidence="4">
    <location>
        <begin position="191"/>
        <end position="217"/>
    </location>
</feature>
<reference evidence="6 7" key="1">
    <citation type="submission" date="2020-08" db="EMBL/GenBank/DDBJ databases">
        <title>Genomic Encyclopedia of Type Strains, Phase IV (KMG-IV): sequencing the most valuable type-strain genomes for metagenomic binning, comparative biology and taxonomic classification.</title>
        <authorList>
            <person name="Goeker M."/>
        </authorList>
    </citation>
    <scope>NUCLEOTIDE SEQUENCE [LARGE SCALE GENOMIC DNA]</scope>
    <source>
        <strain evidence="6 7">DSM 101015</strain>
    </source>
</reference>
<evidence type="ECO:0000313" key="6">
    <source>
        <dbReference type="EMBL" id="MBB4173542.1"/>
    </source>
</evidence>
<feature type="transmembrane region" description="Helical" evidence="4">
    <location>
        <begin position="65"/>
        <end position="86"/>
    </location>
</feature>
<dbReference type="EMBL" id="JACIFU010000001">
    <property type="protein sequence ID" value="MBB4173542.1"/>
    <property type="molecule type" value="Genomic_DNA"/>
</dbReference>
<name>A0A7W6Q576_9RHOB</name>
<dbReference type="Gene3D" id="1.10.10.60">
    <property type="entry name" value="Homeodomain-like"/>
    <property type="match status" value="1"/>
</dbReference>
<dbReference type="RefSeq" id="WP_025054425.1">
    <property type="nucleotide sequence ID" value="NZ_JACIFU010000001.1"/>
</dbReference>
<dbReference type="Proteomes" id="UP000565745">
    <property type="component" value="Unassembled WGS sequence"/>
</dbReference>
<keyword evidence="4" id="KW-0812">Transmembrane</keyword>
<feature type="transmembrane region" description="Helical" evidence="4">
    <location>
        <begin position="38"/>
        <end position="59"/>
    </location>
</feature>
<dbReference type="AlphaFoldDB" id="A0A7W6Q576"/>
<dbReference type="SUPFAM" id="SSF46689">
    <property type="entry name" value="Homeodomain-like"/>
    <property type="match status" value="1"/>
</dbReference>
<dbReference type="GO" id="GO:0043565">
    <property type="term" value="F:sequence-specific DNA binding"/>
    <property type="evidence" value="ECO:0007669"/>
    <property type="project" value="InterPro"/>
</dbReference>
<keyword evidence="1" id="KW-0805">Transcription regulation</keyword>
<keyword evidence="4" id="KW-1133">Transmembrane helix</keyword>
<comment type="caution">
    <text evidence="6">The sequence shown here is derived from an EMBL/GenBank/DDBJ whole genome shotgun (WGS) entry which is preliminary data.</text>
</comment>
<feature type="transmembrane region" description="Helical" evidence="4">
    <location>
        <begin position="6"/>
        <end position="26"/>
    </location>
</feature>
<proteinExistence type="predicted"/>
<feature type="transmembrane region" description="Helical" evidence="4">
    <location>
        <begin position="123"/>
        <end position="140"/>
    </location>
</feature>
<dbReference type="Pfam" id="PF12833">
    <property type="entry name" value="HTH_18"/>
    <property type="match status" value="1"/>
</dbReference>
<keyword evidence="2 6" id="KW-0238">DNA-binding</keyword>
<dbReference type="PANTHER" id="PTHR43280:SF29">
    <property type="entry name" value="ARAC-FAMILY TRANSCRIPTIONAL REGULATOR"/>
    <property type="match status" value="1"/>
</dbReference>
<evidence type="ECO:0000313" key="7">
    <source>
        <dbReference type="Proteomes" id="UP000565745"/>
    </source>
</evidence>
<evidence type="ECO:0000256" key="1">
    <source>
        <dbReference type="ARBA" id="ARBA00023015"/>
    </source>
</evidence>
<dbReference type="InterPro" id="IPR018060">
    <property type="entry name" value="HTH_AraC"/>
</dbReference>
<dbReference type="OrthoDB" id="345413at2"/>
<evidence type="ECO:0000259" key="5">
    <source>
        <dbReference type="PROSITE" id="PS01124"/>
    </source>
</evidence>
<dbReference type="InterPro" id="IPR009057">
    <property type="entry name" value="Homeodomain-like_sf"/>
</dbReference>
<dbReference type="PROSITE" id="PS01124">
    <property type="entry name" value="HTH_ARAC_FAMILY_2"/>
    <property type="match status" value="1"/>
</dbReference>
<keyword evidence="3" id="KW-0804">Transcription</keyword>
<feature type="transmembrane region" description="Helical" evidence="4">
    <location>
        <begin position="161"/>
        <end position="185"/>
    </location>
</feature>
<evidence type="ECO:0000256" key="2">
    <source>
        <dbReference type="ARBA" id="ARBA00023125"/>
    </source>
</evidence>
<dbReference type="PANTHER" id="PTHR43280">
    <property type="entry name" value="ARAC-FAMILY TRANSCRIPTIONAL REGULATOR"/>
    <property type="match status" value="1"/>
</dbReference>
<organism evidence="6 7">
    <name type="scientific">Sulfitobacter noctilucicola</name>
    <dbReference type="NCBI Taxonomy" id="1342301"/>
    <lineage>
        <taxon>Bacteria</taxon>
        <taxon>Pseudomonadati</taxon>
        <taxon>Pseudomonadota</taxon>
        <taxon>Alphaproteobacteria</taxon>
        <taxon>Rhodobacterales</taxon>
        <taxon>Roseobacteraceae</taxon>
        <taxon>Sulfitobacter</taxon>
    </lineage>
</organism>
<keyword evidence="4" id="KW-0472">Membrane</keyword>